<comment type="caution">
    <text evidence="2">The sequence shown here is derived from an EMBL/GenBank/DDBJ whole genome shotgun (WGS) entry which is preliminary data.</text>
</comment>
<keyword evidence="1" id="KW-1133">Transmembrane helix</keyword>
<keyword evidence="1" id="KW-0472">Membrane</keyword>
<keyword evidence="1" id="KW-0812">Transmembrane</keyword>
<feature type="transmembrane region" description="Helical" evidence="1">
    <location>
        <begin position="6"/>
        <end position="24"/>
    </location>
</feature>
<dbReference type="Proteomes" id="UP000596739">
    <property type="component" value="Unassembled WGS sequence"/>
</dbReference>
<gene>
    <name evidence="2" type="ORF">JHL18_22300</name>
</gene>
<sequence>MDYINFIIKILVIISSFLIFLKINSKTNLSKFIKKKFKLNTKFRVFIFCAALYCLLTLVTTLMSYYLHIPNVIIQIMDWIALASSIGLFLEINHNVPIDEQSWLG</sequence>
<evidence type="ECO:0000313" key="3">
    <source>
        <dbReference type="Proteomes" id="UP000596739"/>
    </source>
</evidence>
<feature type="transmembrane region" description="Helical" evidence="1">
    <location>
        <begin position="45"/>
        <end position="66"/>
    </location>
</feature>
<accession>A0ABS1EVJ0</accession>
<keyword evidence="3" id="KW-1185">Reference proteome</keyword>
<reference evidence="3" key="1">
    <citation type="submission" date="2021-01" db="EMBL/GenBank/DDBJ databases">
        <title>Genome public.</title>
        <authorList>
            <person name="Liu C."/>
            <person name="Sun Q."/>
        </authorList>
    </citation>
    <scope>NUCLEOTIDE SEQUENCE [LARGE SCALE GENOMIC DNA]</scope>
    <source>
        <strain evidence="3">YIM B02505</strain>
    </source>
</reference>
<evidence type="ECO:0000256" key="1">
    <source>
        <dbReference type="SAM" id="Phobius"/>
    </source>
</evidence>
<name>A0ABS1EVJ0_9CLOT</name>
<dbReference type="EMBL" id="JAENHN010000059">
    <property type="protein sequence ID" value="MBK1813358.1"/>
    <property type="molecule type" value="Genomic_DNA"/>
</dbReference>
<evidence type="ECO:0000313" key="2">
    <source>
        <dbReference type="EMBL" id="MBK1813358.1"/>
    </source>
</evidence>
<proteinExistence type="predicted"/>
<organism evidence="2 3">
    <name type="scientific">Clostridium yunnanense</name>
    <dbReference type="NCBI Taxonomy" id="2800325"/>
    <lineage>
        <taxon>Bacteria</taxon>
        <taxon>Bacillati</taxon>
        <taxon>Bacillota</taxon>
        <taxon>Clostridia</taxon>
        <taxon>Eubacteriales</taxon>
        <taxon>Clostridiaceae</taxon>
        <taxon>Clostridium</taxon>
    </lineage>
</organism>
<protein>
    <submittedName>
        <fullName evidence="2">Uncharacterized protein</fullName>
    </submittedName>
</protein>